<dbReference type="PANTHER" id="PTHR38420:SF1">
    <property type="entry name" value="PUTATIVE (AFU_ORTHOLOGUE AFUA_5G14690)-RELATED"/>
    <property type="match status" value="1"/>
</dbReference>
<accession>A0A8E2JR55</accession>
<dbReference type="Proteomes" id="UP000250140">
    <property type="component" value="Unassembled WGS sequence"/>
</dbReference>
<gene>
    <name evidence="3" type="ORF">AOQ84DRAFT_297103</name>
</gene>
<feature type="domain" description="Ap4A phosphorylase 1/2 N-terminal" evidence="2">
    <location>
        <begin position="31"/>
        <end position="163"/>
    </location>
</feature>
<keyword evidence="4" id="KW-1185">Reference proteome</keyword>
<dbReference type="GO" id="GO:0005524">
    <property type="term" value="F:ATP binding"/>
    <property type="evidence" value="ECO:0007669"/>
    <property type="project" value="InterPro"/>
</dbReference>
<sequence length="293" mass="33081">MELSLPKDLDSMALVRFDSLVAKGEILYGPSQPERTEHDGFEFEFRIASALTTKPILSPDAPGRFQPIGPFVNPDPDFTLTAVGPSHILELSKYCIYRPSFILHTKDYVPQVHDLDVSDISAAWATLKALKSPQIVLYNCGVEAGSSQGHKHLQIFPRPSLDDFKLPPDGRQLPLDKPTSLPDVPYKHWVIGIPRFATAVDVAHRYFQLLEKTKENLKEQSDCQAYNIVFVEEWIILIPRTHKGREDIGANGAGMMGLVWVRDQHERDGWTRFGMTKHLTYLGIPRGIRPNED</sequence>
<reference evidence="3 4" key="1">
    <citation type="journal article" date="2016" name="Nat. Commun.">
        <title>Ectomycorrhizal ecology is imprinted in the genome of the dominant symbiotic fungus Cenococcum geophilum.</title>
        <authorList>
            <consortium name="DOE Joint Genome Institute"/>
            <person name="Peter M."/>
            <person name="Kohler A."/>
            <person name="Ohm R.A."/>
            <person name="Kuo A."/>
            <person name="Krutzmann J."/>
            <person name="Morin E."/>
            <person name="Arend M."/>
            <person name="Barry K.W."/>
            <person name="Binder M."/>
            <person name="Choi C."/>
            <person name="Clum A."/>
            <person name="Copeland A."/>
            <person name="Grisel N."/>
            <person name="Haridas S."/>
            <person name="Kipfer T."/>
            <person name="LaButti K."/>
            <person name="Lindquist E."/>
            <person name="Lipzen A."/>
            <person name="Maire R."/>
            <person name="Meier B."/>
            <person name="Mihaltcheva S."/>
            <person name="Molinier V."/>
            <person name="Murat C."/>
            <person name="Poggeler S."/>
            <person name="Quandt C.A."/>
            <person name="Sperisen C."/>
            <person name="Tritt A."/>
            <person name="Tisserant E."/>
            <person name="Crous P.W."/>
            <person name="Henrissat B."/>
            <person name="Nehls U."/>
            <person name="Egli S."/>
            <person name="Spatafora J.W."/>
            <person name="Grigoriev I.V."/>
            <person name="Martin F.M."/>
        </authorList>
    </citation>
    <scope>NUCLEOTIDE SEQUENCE [LARGE SCALE GENOMIC DNA]</scope>
    <source>
        <strain evidence="3 4">CBS 207.34</strain>
    </source>
</reference>
<dbReference type="InterPro" id="IPR036265">
    <property type="entry name" value="HIT-like_sf"/>
</dbReference>
<dbReference type="SUPFAM" id="SSF54197">
    <property type="entry name" value="HIT-like"/>
    <property type="match status" value="1"/>
</dbReference>
<dbReference type="AlphaFoldDB" id="A0A8E2JR55"/>
<evidence type="ECO:0000259" key="1">
    <source>
        <dbReference type="Pfam" id="PF09830"/>
    </source>
</evidence>
<protein>
    <submittedName>
        <fullName evidence="3">Uncharacterized protein</fullName>
    </submittedName>
</protein>
<evidence type="ECO:0000313" key="4">
    <source>
        <dbReference type="Proteomes" id="UP000250140"/>
    </source>
</evidence>
<proteinExistence type="predicted"/>
<dbReference type="InterPro" id="IPR045759">
    <property type="entry name" value="Ap4A_phos1/2_N"/>
</dbReference>
<dbReference type="GO" id="GO:0009117">
    <property type="term" value="P:nucleotide metabolic process"/>
    <property type="evidence" value="ECO:0007669"/>
    <property type="project" value="InterPro"/>
</dbReference>
<evidence type="ECO:0000259" key="2">
    <source>
        <dbReference type="Pfam" id="PF19327"/>
    </source>
</evidence>
<dbReference type="EMBL" id="KV750079">
    <property type="protein sequence ID" value="OCL06377.1"/>
    <property type="molecule type" value="Genomic_DNA"/>
</dbReference>
<feature type="domain" description="ATP adenylyltransferase C-terminal" evidence="1">
    <location>
        <begin position="182"/>
        <end position="285"/>
    </location>
</feature>
<evidence type="ECO:0000313" key="3">
    <source>
        <dbReference type="EMBL" id="OCL06377.1"/>
    </source>
</evidence>
<name>A0A8E2JR55_9PEZI</name>
<dbReference type="PANTHER" id="PTHR38420">
    <property type="entry name" value="AP-4-A PHOSPHORYLASE II"/>
    <property type="match status" value="1"/>
</dbReference>
<organism evidence="3 4">
    <name type="scientific">Glonium stellatum</name>
    <dbReference type="NCBI Taxonomy" id="574774"/>
    <lineage>
        <taxon>Eukaryota</taxon>
        <taxon>Fungi</taxon>
        <taxon>Dikarya</taxon>
        <taxon>Ascomycota</taxon>
        <taxon>Pezizomycotina</taxon>
        <taxon>Dothideomycetes</taxon>
        <taxon>Pleosporomycetidae</taxon>
        <taxon>Gloniales</taxon>
        <taxon>Gloniaceae</taxon>
        <taxon>Glonium</taxon>
    </lineage>
</organism>
<dbReference type="Pfam" id="PF09830">
    <property type="entry name" value="ATP_transf"/>
    <property type="match status" value="1"/>
</dbReference>
<dbReference type="Pfam" id="PF19327">
    <property type="entry name" value="Ap4A_phos_N"/>
    <property type="match status" value="1"/>
</dbReference>
<dbReference type="InterPro" id="IPR019200">
    <property type="entry name" value="ATP_adenylylTrfase_C"/>
</dbReference>
<dbReference type="OrthoDB" id="10267950at2759"/>
<dbReference type="GO" id="GO:0003877">
    <property type="term" value="F:ATP:ADP adenylyltransferase activity"/>
    <property type="evidence" value="ECO:0007669"/>
    <property type="project" value="InterPro"/>
</dbReference>
<dbReference type="InterPro" id="IPR009163">
    <property type="entry name" value="Ap4A_phos1/2"/>
</dbReference>
<dbReference type="InterPro" id="IPR043171">
    <property type="entry name" value="Ap4A_phos1/2-like"/>
</dbReference>
<dbReference type="Gene3D" id="3.30.428.70">
    <property type="match status" value="1"/>
</dbReference>